<name>A0A1X0DZ81_9MYCO</name>
<dbReference type="AlphaFoldDB" id="A0A1X0DZ81"/>
<evidence type="ECO:0000313" key="2">
    <source>
        <dbReference type="Proteomes" id="UP000192713"/>
    </source>
</evidence>
<dbReference type="RefSeq" id="WP_083082125.1">
    <property type="nucleotide sequence ID" value="NZ_MVHU01000030.1"/>
</dbReference>
<comment type="caution">
    <text evidence="1">The sequence shown here is derived from an EMBL/GenBank/DDBJ whole genome shotgun (WGS) entry which is preliminary data.</text>
</comment>
<protein>
    <submittedName>
        <fullName evidence="1">Uncharacterized protein</fullName>
    </submittedName>
</protein>
<evidence type="ECO:0000313" key="1">
    <source>
        <dbReference type="EMBL" id="ORA77592.1"/>
    </source>
</evidence>
<organism evidence="1 2">
    <name type="scientific">Mycolicibacter kumamotonensis</name>
    <dbReference type="NCBI Taxonomy" id="354243"/>
    <lineage>
        <taxon>Bacteria</taxon>
        <taxon>Bacillati</taxon>
        <taxon>Actinomycetota</taxon>
        <taxon>Actinomycetes</taxon>
        <taxon>Mycobacteriales</taxon>
        <taxon>Mycobacteriaceae</taxon>
        <taxon>Mycolicibacter</taxon>
    </lineage>
</organism>
<gene>
    <name evidence="1" type="ORF">BST28_17470</name>
</gene>
<accession>A0A1X0DZ81</accession>
<proteinExistence type="predicted"/>
<sequence>MTYDNPAEYTPAQSGVRATWEKLTASSTYTALDAAEAVDPYLTPAEEQRVVRAALDRLWSDKDLTLPAHDGEPALTAEPVAWDVTITDERLVHTATFAAVAEGEDTVPELWTFEWGWTRNTAA</sequence>
<dbReference type="EMBL" id="MVHU01000030">
    <property type="protein sequence ID" value="ORA77592.1"/>
    <property type="molecule type" value="Genomic_DNA"/>
</dbReference>
<dbReference type="Proteomes" id="UP000192713">
    <property type="component" value="Unassembled WGS sequence"/>
</dbReference>
<reference evidence="1 2" key="1">
    <citation type="submission" date="2017-02" db="EMBL/GenBank/DDBJ databases">
        <title>The new phylogeny of genus Mycobacterium.</title>
        <authorList>
            <person name="Tortoli E."/>
            <person name="Trovato A."/>
            <person name="Cirillo D.M."/>
        </authorList>
    </citation>
    <scope>NUCLEOTIDE SEQUENCE [LARGE SCALE GENOMIC DNA]</scope>
    <source>
        <strain evidence="1 2">DSM 45093</strain>
    </source>
</reference>